<feature type="transmembrane region" description="Helical" evidence="1">
    <location>
        <begin position="166"/>
        <end position="184"/>
    </location>
</feature>
<accession>A0A2S7U1N9</accession>
<keyword evidence="1" id="KW-0812">Transmembrane</keyword>
<keyword evidence="1" id="KW-1133">Transmembrane helix</keyword>
<gene>
    <name evidence="2" type="ORF">BSZ32_05955</name>
</gene>
<evidence type="ECO:0000313" key="2">
    <source>
        <dbReference type="EMBL" id="PQJ28093.1"/>
    </source>
</evidence>
<feature type="transmembrane region" description="Helical" evidence="1">
    <location>
        <begin position="7"/>
        <end position="25"/>
    </location>
</feature>
<dbReference type="AlphaFoldDB" id="A0A2S7U1N9"/>
<comment type="caution">
    <text evidence="2">The sequence shown here is derived from an EMBL/GenBank/DDBJ whole genome shotgun (WGS) entry which is preliminary data.</text>
</comment>
<proteinExistence type="predicted"/>
<dbReference type="EMBL" id="MQWA01000001">
    <property type="protein sequence ID" value="PQJ28093.1"/>
    <property type="molecule type" value="Genomic_DNA"/>
</dbReference>
<feature type="transmembrane region" description="Helical" evidence="1">
    <location>
        <begin position="137"/>
        <end position="154"/>
    </location>
</feature>
<keyword evidence="1" id="KW-0472">Membrane</keyword>
<keyword evidence="3" id="KW-1185">Reference proteome</keyword>
<feature type="transmembrane region" description="Helical" evidence="1">
    <location>
        <begin position="247"/>
        <end position="268"/>
    </location>
</feature>
<feature type="transmembrane region" description="Helical" evidence="1">
    <location>
        <begin position="79"/>
        <end position="97"/>
    </location>
</feature>
<feature type="transmembrane region" description="Helical" evidence="1">
    <location>
        <begin position="104"/>
        <end position="121"/>
    </location>
</feature>
<feature type="transmembrane region" description="Helical" evidence="1">
    <location>
        <begin position="31"/>
        <end position="48"/>
    </location>
</feature>
<feature type="transmembrane region" description="Helical" evidence="1">
    <location>
        <begin position="280"/>
        <end position="302"/>
    </location>
</feature>
<name>A0A2S7U1N9_9BACT</name>
<evidence type="ECO:0000313" key="3">
    <source>
        <dbReference type="Proteomes" id="UP000239907"/>
    </source>
</evidence>
<dbReference type="Proteomes" id="UP000239907">
    <property type="component" value="Unassembled WGS sequence"/>
</dbReference>
<reference evidence="2 3" key="1">
    <citation type="submission" date="2016-12" db="EMBL/GenBank/DDBJ databases">
        <title>Study of bacterial adaptation to deep sea.</title>
        <authorList>
            <person name="Song J."/>
            <person name="Yoshizawa S."/>
            <person name="Kogure K."/>
        </authorList>
    </citation>
    <scope>NUCLEOTIDE SEQUENCE [LARGE SCALE GENOMIC DNA]</scope>
    <source>
        <strain evidence="2 3">SAORIC-165</strain>
    </source>
</reference>
<evidence type="ECO:0008006" key="4">
    <source>
        <dbReference type="Google" id="ProtNLM"/>
    </source>
</evidence>
<dbReference type="OrthoDB" id="195667at2"/>
<sequence>MNQGIKNIAVIIAALLIAVFLGQWVVTDPKLAGITIAIFGAIGLFFALGKNVWMLIFVGSSLSMSFPFIPGGFTSRELALLFVIGCSVLLLVTRKISIRLQMTSLEWVAMLLCLFILQAYMRNPVGINMFGSEYVGGRPYFNCVIALIGGVVLASTQTNLATIKRLYWWSLLSMGFSACIHVAAHVSGTIASYTGRVFGVYGKLADPITQVDNGRSGRNSGGSKVAHFCSRWLAASVSPLRALFHPLWAAVLLASLVGAGVSGFRNVIASTVLTLALATFYWGGMRAVIKATCISGVLYFLLNVVNLMTPLPASIQRSLSFLPGTWEELHIEDANASTDWRLEMWKEALLGDVYIENKWIGDGLGIRRDNLAYMEEMSYAAVLSDEMSQERAMIAGDYHSGPVSTIAVIGYIGLIFVIIALIMVANRAHRLILHSRGKAYFREVLFFCIPMVWLPVFFLFIFGDVKSVFGIIFINIGLIRMLERNRSSFEVEHTIEP</sequence>
<protein>
    <recommendedName>
        <fullName evidence="4">O-antigen polymerase</fullName>
    </recommendedName>
</protein>
<organism evidence="2 3">
    <name type="scientific">Rubritalea profundi</name>
    <dbReference type="NCBI Taxonomy" id="1658618"/>
    <lineage>
        <taxon>Bacteria</taxon>
        <taxon>Pseudomonadati</taxon>
        <taxon>Verrucomicrobiota</taxon>
        <taxon>Verrucomicrobiia</taxon>
        <taxon>Verrucomicrobiales</taxon>
        <taxon>Rubritaleaceae</taxon>
        <taxon>Rubritalea</taxon>
    </lineage>
</organism>
<evidence type="ECO:0000256" key="1">
    <source>
        <dbReference type="SAM" id="Phobius"/>
    </source>
</evidence>
<feature type="transmembrane region" description="Helical" evidence="1">
    <location>
        <begin position="444"/>
        <end position="461"/>
    </location>
</feature>
<feature type="transmembrane region" description="Helical" evidence="1">
    <location>
        <begin position="55"/>
        <end position="73"/>
    </location>
</feature>
<dbReference type="RefSeq" id="WP_105042593.1">
    <property type="nucleotide sequence ID" value="NZ_MQWA01000001.1"/>
</dbReference>
<feature type="transmembrane region" description="Helical" evidence="1">
    <location>
        <begin position="403"/>
        <end position="424"/>
    </location>
</feature>